<evidence type="ECO:0000313" key="2">
    <source>
        <dbReference type="EMBL" id="CAI4004740.1"/>
    </source>
</evidence>
<keyword evidence="3" id="KW-0436">Ligase</keyword>
<reference evidence="2" key="1">
    <citation type="submission" date="2022-10" db="EMBL/GenBank/DDBJ databases">
        <authorList>
            <person name="Chen Y."/>
            <person name="Dougan E. K."/>
            <person name="Chan C."/>
            <person name="Rhodes N."/>
            <person name="Thang M."/>
        </authorList>
    </citation>
    <scope>NUCLEOTIDE SEQUENCE</scope>
</reference>
<sequence>MFERFLFPLLLVALAYAELADLEDECWGNETCSMSLRQLRGEATSSLELEDWELAEDVDVEENNATGGPYTFYVYRAKNDHNYEDTNVNMANLAGVMWYLHSEVVGHCPRKFGITRILRYKITMMPTPELLHSKKDFAPLCHFDSGACTGPKPVLDDYQKYGYVVGCDRPSFNHAAYSQATWYSFPGACPSKTFQQKQGCGEAGGECKPGEAWSRTCTWRKQFAGEITLDQLTHNYHFEDRCKKGFKEYDIAADRGQGTNYWHTRMSKHVCDRRMSWAKRVFASKAGGPHLPEAPECPYGDPKR</sequence>
<feature type="chain" id="PRO_5043271149" evidence="1">
    <location>
        <begin position="18"/>
        <end position="304"/>
    </location>
</feature>
<dbReference type="EMBL" id="CAMXCT030003482">
    <property type="protein sequence ID" value="CAL4792052.1"/>
    <property type="molecule type" value="Genomic_DNA"/>
</dbReference>
<comment type="caution">
    <text evidence="2">The sequence shown here is derived from an EMBL/GenBank/DDBJ whole genome shotgun (WGS) entry which is preliminary data.</text>
</comment>
<dbReference type="AlphaFoldDB" id="A0A9P1D881"/>
<dbReference type="OrthoDB" id="10254945at2759"/>
<keyword evidence="1" id="KW-0732">Signal</keyword>
<protein>
    <submittedName>
        <fullName evidence="3">Adenylosuccinate synthetase (AMPSase) (AdSS) (IMP--aspartate ligase)</fullName>
    </submittedName>
</protein>
<feature type="signal peptide" evidence="1">
    <location>
        <begin position="1"/>
        <end position="17"/>
    </location>
</feature>
<dbReference type="EMBL" id="CAMXCT010003482">
    <property type="protein sequence ID" value="CAI4004740.1"/>
    <property type="molecule type" value="Genomic_DNA"/>
</dbReference>
<keyword evidence="4" id="KW-1185">Reference proteome</keyword>
<dbReference type="EMBL" id="CAMXCT020003482">
    <property type="protein sequence ID" value="CAL1158115.1"/>
    <property type="molecule type" value="Genomic_DNA"/>
</dbReference>
<accession>A0A9P1D881</accession>
<organism evidence="2">
    <name type="scientific">Cladocopium goreaui</name>
    <dbReference type="NCBI Taxonomy" id="2562237"/>
    <lineage>
        <taxon>Eukaryota</taxon>
        <taxon>Sar</taxon>
        <taxon>Alveolata</taxon>
        <taxon>Dinophyceae</taxon>
        <taxon>Suessiales</taxon>
        <taxon>Symbiodiniaceae</taxon>
        <taxon>Cladocopium</taxon>
    </lineage>
</organism>
<evidence type="ECO:0000313" key="4">
    <source>
        <dbReference type="Proteomes" id="UP001152797"/>
    </source>
</evidence>
<proteinExistence type="predicted"/>
<gene>
    <name evidence="2" type="ORF">C1SCF055_LOCUS30513</name>
</gene>
<evidence type="ECO:0000313" key="3">
    <source>
        <dbReference type="EMBL" id="CAL4792052.1"/>
    </source>
</evidence>
<evidence type="ECO:0000256" key="1">
    <source>
        <dbReference type="SAM" id="SignalP"/>
    </source>
</evidence>
<dbReference type="Proteomes" id="UP001152797">
    <property type="component" value="Unassembled WGS sequence"/>
</dbReference>
<reference evidence="3 4" key="2">
    <citation type="submission" date="2024-05" db="EMBL/GenBank/DDBJ databases">
        <authorList>
            <person name="Chen Y."/>
            <person name="Shah S."/>
            <person name="Dougan E. K."/>
            <person name="Thang M."/>
            <person name="Chan C."/>
        </authorList>
    </citation>
    <scope>NUCLEOTIDE SEQUENCE [LARGE SCALE GENOMIC DNA]</scope>
</reference>
<name>A0A9P1D881_9DINO</name>
<dbReference type="GO" id="GO:0016874">
    <property type="term" value="F:ligase activity"/>
    <property type="evidence" value="ECO:0007669"/>
    <property type="project" value="UniProtKB-KW"/>
</dbReference>